<dbReference type="InterPro" id="IPR036534">
    <property type="entry name" value="GAR_dom_sf"/>
</dbReference>
<keyword evidence="3" id="KW-0206">Cytoskeleton</keyword>
<sequence length="311" mass="35165">MCSFLSPKQPSGPGLTDMQQYQQWLASRHEASLLPMKEDLALWLTNILGLEITAESFMDCLDNGFLLCQLAETLQKKFRQNDGELPQSIPCRRIPCRQSAPSGSFFARDNTANFLTWCRMVGVGETCLFESEDLVLHKQPREVCLCLLELGRIASRYNVEPPALIQLEKEIEQEEKSPPPPPSPVSPAQPPPPSCKKSTGKLLDEAVRHIADDPPCRCLNKFCVERQSQGRYRVGEKMLFIRMLHNRHVMVRVGGGWETFESYLLKHDPCRMLQVSRVEGKPSPISSKSPNIKDLSPDSYLVVAAHYRSKK</sequence>
<proteinExistence type="inferred from homology"/>
<dbReference type="OMA" id="GLHGCDY"/>
<feature type="region of interest" description="Disordered" evidence="5">
    <location>
        <begin position="171"/>
        <end position="199"/>
    </location>
</feature>
<reference evidence="8" key="3">
    <citation type="submission" date="2025-09" db="UniProtKB">
        <authorList>
            <consortium name="Ensembl"/>
        </authorList>
    </citation>
    <scope>IDENTIFICATION</scope>
</reference>
<accession>G3NR47</accession>
<comment type="similarity">
    <text evidence="4">Belongs to the GAS2 family.</text>
</comment>
<dbReference type="GO" id="GO:0051015">
    <property type="term" value="F:actin filament binding"/>
    <property type="evidence" value="ECO:0007669"/>
    <property type="project" value="TreeGrafter"/>
</dbReference>
<keyword evidence="9" id="KW-1185">Reference proteome</keyword>
<dbReference type="GeneTree" id="ENSGT00940000155755"/>
<name>G3NR47_GASAC</name>
<dbReference type="Gene3D" id="1.10.418.10">
    <property type="entry name" value="Calponin-like domain"/>
    <property type="match status" value="1"/>
</dbReference>
<dbReference type="Gene3D" id="3.30.920.20">
    <property type="entry name" value="Gas2-like domain"/>
    <property type="match status" value="1"/>
</dbReference>
<dbReference type="SMART" id="SM00243">
    <property type="entry name" value="GAS2"/>
    <property type="match status" value="1"/>
</dbReference>
<dbReference type="Pfam" id="PF02187">
    <property type="entry name" value="GAS2"/>
    <property type="match status" value="1"/>
</dbReference>
<dbReference type="InterPro" id="IPR036872">
    <property type="entry name" value="CH_dom_sf"/>
</dbReference>
<evidence type="ECO:0000256" key="4">
    <source>
        <dbReference type="ARBA" id="ARBA00038441"/>
    </source>
</evidence>
<dbReference type="Pfam" id="PF00307">
    <property type="entry name" value="CH"/>
    <property type="match status" value="1"/>
</dbReference>
<dbReference type="InterPro" id="IPR003108">
    <property type="entry name" value="GAR_dom"/>
</dbReference>
<evidence type="ECO:0000313" key="9">
    <source>
        <dbReference type="Proteomes" id="UP000007635"/>
    </source>
</evidence>
<dbReference type="SUPFAM" id="SSF47576">
    <property type="entry name" value="Calponin-homology domain, CH-domain"/>
    <property type="match status" value="1"/>
</dbReference>
<dbReference type="AlphaFoldDB" id="G3NR47"/>
<evidence type="ECO:0000256" key="3">
    <source>
        <dbReference type="ARBA" id="ARBA00023212"/>
    </source>
</evidence>
<dbReference type="STRING" id="69293.ENSGACP00000007813"/>
<keyword evidence="2" id="KW-0963">Cytoplasm</keyword>
<evidence type="ECO:0000256" key="1">
    <source>
        <dbReference type="ARBA" id="ARBA00004245"/>
    </source>
</evidence>
<evidence type="ECO:0000259" key="6">
    <source>
        <dbReference type="PROSITE" id="PS50021"/>
    </source>
</evidence>
<dbReference type="GO" id="GO:0008093">
    <property type="term" value="F:cytoskeletal anchor activity"/>
    <property type="evidence" value="ECO:0007669"/>
    <property type="project" value="TreeGrafter"/>
</dbReference>
<evidence type="ECO:0000256" key="5">
    <source>
        <dbReference type="SAM" id="MobiDB-lite"/>
    </source>
</evidence>
<protein>
    <submittedName>
        <fullName evidence="8">Growth arrest specific 2</fullName>
    </submittedName>
</protein>
<dbReference type="SMART" id="SM00033">
    <property type="entry name" value="CH"/>
    <property type="match status" value="1"/>
</dbReference>
<dbReference type="SUPFAM" id="SSF143575">
    <property type="entry name" value="GAS2 domain-like"/>
    <property type="match status" value="1"/>
</dbReference>
<dbReference type="GO" id="GO:0005884">
    <property type="term" value="C:actin filament"/>
    <property type="evidence" value="ECO:0007669"/>
    <property type="project" value="TreeGrafter"/>
</dbReference>
<dbReference type="PANTHER" id="PTHR46756:SF9">
    <property type="entry name" value="GROWTH ARREST-SPECIFIC PROTEIN 2"/>
    <property type="match status" value="1"/>
</dbReference>
<dbReference type="Ensembl" id="ENSGACT00000007832.2">
    <property type="protein sequence ID" value="ENSGACP00000007813.2"/>
    <property type="gene ID" value="ENSGACG00000005909.2"/>
</dbReference>
<reference evidence="8 9" key="1">
    <citation type="journal article" date="2021" name="G3 (Bethesda)">
        <title>Improved contiguity of the threespine stickleback genome using long-read sequencing.</title>
        <authorList>
            <person name="Nath S."/>
            <person name="Shaw D.E."/>
            <person name="White M.A."/>
        </authorList>
    </citation>
    <scope>NUCLEOTIDE SEQUENCE [LARGE SCALE GENOMIC DNA]</scope>
    <source>
        <strain evidence="8 9">Lake Benthic</strain>
    </source>
</reference>
<comment type="subcellular location">
    <subcellularLocation>
        <location evidence="1">Cytoplasm</location>
        <location evidence="1">Cytoskeleton</location>
    </subcellularLocation>
</comment>
<evidence type="ECO:0000259" key="7">
    <source>
        <dbReference type="PROSITE" id="PS51460"/>
    </source>
</evidence>
<evidence type="ECO:0000256" key="2">
    <source>
        <dbReference type="ARBA" id="ARBA00022490"/>
    </source>
</evidence>
<feature type="domain" description="GAR" evidence="7">
    <location>
        <begin position="198"/>
        <end position="271"/>
    </location>
</feature>
<organism evidence="8 9">
    <name type="scientific">Gasterosteus aculeatus aculeatus</name>
    <name type="common">three-spined stickleback</name>
    <dbReference type="NCBI Taxonomy" id="481459"/>
    <lineage>
        <taxon>Eukaryota</taxon>
        <taxon>Metazoa</taxon>
        <taxon>Chordata</taxon>
        <taxon>Craniata</taxon>
        <taxon>Vertebrata</taxon>
        <taxon>Euteleostomi</taxon>
        <taxon>Actinopterygii</taxon>
        <taxon>Neopterygii</taxon>
        <taxon>Teleostei</taxon>
        <taxon>Neoteleostei</taxon>
        <taxon>Acanthomorphata</taxon>
        <taxon>Eupercaria</taxon>
        <taxon>Perciformes</taxon>
        <taxon>Cottioidei</taxon>
        <taxon>Gasterosteales</taxon>
        <taxon>Gasterosteidae</taxon>
        <taxon>Gasterosteus</taxon>
    </lineage>
</organism>
<dbReference type="PROSITE" id="PS50021">
    <property type="entry name" value="CH"/>
    <property type="match status" value="1"/>
</dbReference>
<feature type="compositionally biased region" description="Pro residues" evidence="5">
    <location>
        <begin position="178"/>
        <end position="194"/>
    </location>
</feature>
<dbReference type="GO" id="GO:0008017">
    <property type="term" value="F:microtubule binding"/>
    <property type="evidence" value="ECO:0007669"/>
    <property type="project" value="InterPro"/>
</dbReference>
<dbReference type="InParanoid" id="G3NR47"/>
<dbReference type="eggNOG" id="KOG0516">
    <property type="taxonomic scope" value="Eukaryota"/>
</dbReference>
<evidence type="ECO:0000313" key="8">
    <source>
        <dbReference type="Ensembl" id="ENSGACP00000007813.2"/>
    </source>
</evidence>
<dbReference type="InterPro" id="IPR001715">
    <property type="entry name" value="CH_dom"/>
</dbReference>
<feature type="domain" description="Calponin-homology (CH)" evidence="6">
    <location>
        <begin position="34"/>
        <end position="154"/>
    </location>
</feature>
<dbReference type="PROSITE" id="PS51460">
    <property type="entry name" value="GAR"/>
    <property type="match status" value="1"/>
</dbReference>
<dbReference type="Proteomes" id="UP000007635">
    <property type="component" value="Chromosome XIX"/>
</dbReference>
<dbReference type="PANTHER" id="PTHR46756">
    <property type="entry name" value="TRANSGELIN"/>
    <property type="match status" value="1"/>
</dbReference>
<dbReference type="FunFam" id="3.30.920.20:FF:000003">
    <property type="entry name" value="Growth arrest-specific 2 like 3"/>
    <property type="match status" value="1"/>
</dbReference>
<dbReference type="GO" id="GO:0051764">
    <property type="term" value="P:actin crosslink formation"/>
    <property type="evidence" value="ECO:0007669"/>
    <property type="project" value="TreeGrafter"/>
</dbReference>
<dbReference type="Bgee" id="ENSGACG00000005909">
    <property type="expression patterns" value="Expressed in testis and 6 other cell types or tissues"/>
</dbReference>
<reference evidence="8" key="2">
    <citation type="submission" date="2025-08" db="UniProtKB">
        <authorList>
            <consortium name="Ensembl"/>
        </authorList>
    </citation>
    <scope>IDENTIFICATION</scope>
</reference>